<dbReference type="NCBIfam" id="TIGR00114">
    <property type="entry name" value="lumazine-synth"/>
    <property type="match status" value="1"/>
</dbReference>
<feature type="active site" description="Proton donor" evidence="7">
    <location>
        <position position="84"/>
    </location>
</feature>
<keyword evidence="5 7" id="KW-0808">Transferase</keyword>
<protein>
    <recommendedName>
        <fullName evidence="3 7">6,7-dimethyl-8-ribityllumazine synthase</fullName>
        <shortName evidence="7">DMRL synthase</shortName>
        <shortName evidence="7">LS</shortName>
        <shortName evidence="7">Lumazine synthase</shortName>
        <ecNumber evidence="3 7">2.5.1.78</ecNumber>
    </recommendedName>
</protein>
<accession>A0A231V1S0</accession>
<dbReference type="HAMAP" id="MF_00178">
    <property type="entry name" value="Lumazine_synth"/>
    <property type="match status" value="1"/>
</dbReference>
<dbReference type="GO" id="GO:0000906">
    <property type="term" value="F:6,7-dimethyl-8-ribityllumazine synthase activity"/>
    <property type="evidence" value="ECO:0007669"/>
    <property type="project" value="UniProtKB-UniRule"/>
</dbReference>
<evidence type="ECO:0000256" key="3">
    <source>
        <dbReference type="ARBA" id="ARBA00012664"/>
    </source>
</evidence>
<keyword evidence="9" id="KW-1185">Reference proteome</keyword>
<feature type="binding site" evidence="7">
    <location>
        <position position="109"/>
    </location>
    <ligand>
        <name>5-amino-6-(D-ribitylamino)uracil</name>
        <dbReference type="ChEBI" id="CHEBI:15934"/>
    </ligand>
</feature>
<evidence type="ECO:0000256" key="4">
    <source>
        <dbReference type="ARBA" id="ARBA00022619"/>
    </source>
</evidence>
<dbReference type="PANTHER" id="PTHR21058">
    <property type="entry name" value="6,7-DIMETHYL-8-RIBITYLLUMAZINE SYNTHASE DMRL SYNTHASE LUMAZINE SYNTHASE"/>
    <property type="match status" value="1"/>
</dbReference>
<dbReference type="EC" id="2.5.1.78" evidence="3 7"/>
<comment type="function">
    <text evidence="7">Catalyzes the formation of 6,7-dimethyl-8-ribityllumazine by condensation of 5-amino-6-(D-ribitylamino)uracil with 3,4-dihydroxy-2-butanone 4-phosphate. This is the penultimate step in the biosynthesis of riboflavin.</text>
</comment>
<evidence type="ECO:0000256" key="1">
    <source>
        <dbReference type="ARBA" id="ARBA00004917"/>
    </source>
</evidence>
<keyword evidence="4 7" id="KW-0686">Riboflavin biosynthesis</keyword>
<name>A0A231V1S0_9HYPH</name>
<dbReference type="RefSeq" id="WP_094076027.1">
    <property type="nucleotide sequence ID" value="NZ_NBYO01000001.1"/>
</dbReference>
<evidence type="ECO:0000256" key="6">
    <source>
        <dbReference type="ARBA" id="ARBA00048785"/>
    </source>
</evidence>
<organism evidence="8 9">
    <name type="scientific">Notoacmeibacter marinus</name>
    <dbReference type="NCBI Taxonomy" id="1876515"/>
    <lineage>
        <taxon>Bacteria</taxon>
        <taxon>Pseudomonadati</taxon>
        <taxon>Pseudomonadota</taxon>
        <taxon>Alphaproteobacteria</taxon>
        <taxon>Hyphomicrobiales</taxon>
        <taxon>Notoacmeibacteraceae</taxon>
        <taxon>Notoacmeibacter</taxon>
    </lineage>
</organism>
<gene>
    <name evidence="7" type="primary">ribH</name>
    <name evidence="8" type="ORF">B7H23_03800</name>
</gene>
<comment type="catalytic activity">
    <reaction evidence="6 7">
        <text>(2S)-2-hydroxy-3-oxobutyl phosphate + 5-amino-6-(D-ribitylamino)uracil = 6,7-dimethyl-8-(1-D-ribityl)lumazine + phosphate + 2 H2O + H(+)</text>
        <dbReference type="Rhea" id="RHEA:26152"/>
        <dbReference type="ChEBI" id="CHEBI:15377"/>
        <dbReference type="ChEBI" id="CHEBI:15378"/>
        <dbReference type="ChEBI" id="CHEBI:15934"/>
        <dbReference type="ChEBI" id="CHEBI:43474"/>
        <dbReference type="ChEBI" id="CHEBI:58201"/>
        <dbReference type="ChEBI" id="CHEBI:58830"/>
        <dbReference type="EC" id="2.5.1.78"/>
    </reaction>
</comment>
<evidence type="ECO:0000313" key="8">
    <source>
        <dbReference type="EMBL" id="OXT02064.1"/>
    </source>
</evidence>
<dbReference type="EMBL" id="NBYO01000001">
    <property type="protein sequence ID" value="OXT02064.1"/>
    <property type="molecule type" value="Genomic_DNA"/>
</dbReference>
<reference evidence="9" key="1">
    <citation type="journal article" date="2017" name="Int. J. Syst. Evol. Microbiol.">
        <title>Notoacmeibacter marinus gen. nov., sp. nov., isolated from the gut of a limpet and proposal of Notoacmeibacteraceae fam. nov. in the order Rhizobiales of the class Alphaproteobacteria.</title>
        <authorList>
            <person name="Huang Z."/>
            <person name="Guo F."/>
            <person name="Lai Q."/>
        </authorList>
    </citation>
    <scope>NUCLEOTIDE SEQUENCE [LARGE SCALE GENOMIC DNA]</scope>
    <source>
        <strain evidence="9">XMTR2A4</strain>
    </source>
</reference>
<dbReference type="PANTHER" id="PTHR21058:SF0">
    <property type="entry name" value="6,7-DIMETHYL-8-RIBITYLLUMAZINE SYNTHASE"/>
    <property type="match status" value="1"/>
</dbReference>
<dbReference type="GO" id="GO:0009349">
    <property type="term" value="C:riboflavin synthase complex"/>
    <property type="evidence" value="ECO:0007669"/>
    <property type="project" value="UniProtKB-UniRule"/>
</dbReference>
<comment type="caution">
    <text evidence="8">The sequence shown here is derived from an EMBL/GenBank/DDBJ whole genome shotgun (WGS) entry which is preliminary data.</text>
</comment>
<evidence type="ECO:0000313" key="9">
    <source>
        <dbReference type="Proteomes" id="UP000215405"/>
    </source>
</evidence>
<dbReference type="InterPro" id="IPR002180">
    <property type="entry name" value="LS/RS"/>
</dbReference>
<dbReference type="InterPro" id="IPR036467">
    <property type="entry name" value="LS/RS_sf"/>
</dbReference>
<dbReference type="InterPro" id="IPR034964">
    <property type="entry name" value="LS"/>
</dbReference>
<dbReference type="AlphaFoldDB" id="A0A231V1S0"/>
<dbReference type="Pfam" id="PF00885">
    <property type="entry name" value="DMRL_synthase"/>
    <property type="match status" value="1"/>
</dbReference>
<dbReference type="Gene3D" id="3.40.50.960">
    <property type="entry name" value="Lumazine/riboflavin synthase"/>
    <property type="match status" value="1"/>
</dbReference>
<dbReference type="GO" id="GO:0009231">
    <property type="term" value="P:riboflavin biosynthetic process"/>
    <property type="evidence" value="ECO:0007669"/>
    <property type="project" value="UniProtKB-UniRule"/>
</dbReference>
<feature type="binding site" evidence="7">
    <location>
        <begin position="76"/>
        <end position="78"/>
    </location>
    <ligand>
        <name>5-amino-6-(D-ribitylamino)uracil</name>
        <dbReference type="ChEBI" id="CHEBI:15934"/>
    </ligand>
</feature>
<dbReference type="SUPFAM" id="SSF52121">
    <property type="entry name" value="Lumazine synthase"/>
    <property type="match status" value="1"/>
</dbReference>
<evidence type="ECO:0000256" key="7">
    <source>
        <dbReference type="HAMAP-Rule" id="MF_00178"/>
    </source>
</evidence>
<dbReference type="GO" id="GO:0005829">
    <property type="term" value="C:cytosol"/>
    <property type="evidence" value="ECO:0007669"/>
    <property type="project" value="TreeGrafter"/>
</dbReference>
<evidence type="ECO:0000256" key="5">
    <source>
        <dbReference type="ARBA" id="ARBA00022679"/>
    </source>
</evidence>
<evidence type="ECO:0000256" key="2">
    <source>
        <dbReference type="ARBA" id="ARBA00007424"/>
    </source>
</evidence>
<sequence length="160" mass="17724">MNQMTHPEKGNRRVAIIRARWHADIVDQAVESCQSDLEAESYDVDVFDVPGALEIPLTAQKLAKTGRYDGVVAIAFIVNGGIYHNNYVSTSVSDAMMRVSLDTDTPVFSVALTPHNYQEVEPLNDFFVRHFVKKGHEAASAVKETLDLYARIEAGETAKV</sequence>
<dbReference type="UniPathway" id="UPA00275">
    <property type="reaction ID" value="UER00404"/>
</dbReference>
<comment type="pathway">
    <text evidence="1 7">Cofactor biosynthesis; riboflavin biosynthesis; riboflavin from 2-hydroxy-3-oxobutyl phosphate and 5-amino-6-(D-ribitylamino)uracil: step 1/2.</text>
</comment>
<comment type="similarity">
    <text evidence="2 7">Belongs to the DMRL synthase family.</text>
</comment>
<feature type="binding site" evidence="7">
    <location>
        <begin position="52"/>
        <end position="54"/>
    </location>
    <ligand>
        <name>5-amino-6-(D-ribitylamino)uracil</name>
        <dbReference type="ChEBI" id="CHEBI:15934"/>
    </ligand>
</feature>
<comment type="caution">
    <text evidence="7">Lacks conserved residue(s) required for the propagation of feature annotation.</text>
</comment>
<feature type="binding site" evidence="7">
    <location>
        <position position="21"/>
    </location>
    <ligand>
        <name>5-amino-6-(D-ribitylamino)uracil</name>
        <dbReference type="ChEBI" id="CHEBI:15934"/>
    </ligand>
</feature>
<proteinExistence type="inferred from homology"/>
<dbReference type="Proteomes" id="UP000215405">
    <property type="component" value="Unassembled WGS sequence"/>
</dbReference>
<dbReference type="NCBIfam" id="NF009084">
    <property type="entry name" value="PRK12419.1"/>
    <property type="match status" value="1"/>
</dbReference>